<dbReference type="EMBL" id="QRLF01000018">
    <property type="protein sequence ID" value="RHI90236.1"/>
    <property type="molecule type" value="Genomic_DNA"/>
</dbReference>
<reference evidence="3 4" key="1">
    <citation type="submission" date="2018-08" db="EMBL/GenBank/DDBJ databases">
        <title>A genome reference for cultivated species of the human gut microbiota.</title>
        <authorList>
            <person name="Zou Y."/>
            <person name="Xue W."/>
            <person name="Luo G."/>
        </authorList>
    </citation>
    <scope>NUCLEOTIDE SEQUENCE [LARGE SCALE GENOMIC DNA]</scope>
    <source>
        <strain evidence="3 4">AM13-21</strain>
    </source>
</reference>
<dbReference type="PANTHER" id="PTHR31151:SF0">
    <property type="entry name" value="PROLINE-TRNA LIGASE (DUF1680)"/>
    <property type="match status" value="1"/>
</dbReference>
<evidence type="ECO:0008006" key="5">
    <source>
        <dbReference type="Google" id="ProtNLM"/>
    </source>
</evidence>
<feature type="domain" description="Non-reducing end beta-L-arabinofuranosidase-like GH127 middle" evidence="2">
    <location>
        <begin position="438"/>
        <end position="530"/>
    </location>
</feature>
<gene>
    <name evidence="3" type="ORF">DW150_11615</name>
</gene>
<dbReference type="Proteomes" id="UP000285777">
    <property type="component" value="Unassembled WGS sequence"/>
</dbReference>
<protein>
    <recommendedName>
        <fullName evidence="5">Glycoside hydrolase family 127 protein</fullName>
    </recommendedName>
</protein>
<organism evidence="3 4">
    <name type="scientific">Phocaeicola vulgatus</name>
    <name type="common">Bacteroides vulgatus</name>
    <dbReference type="NCBI Taxonomy" id="821"/>
    <lineage>
        <taxon>Bacteria</taxon>
        <taxon>Pseudomonadati</taxon>
        <taxon>Bacteroidota</taxon>
        <taxon>Bacteroidia</taxon>
        <taxon>Bacteroidales</taxon>
        <taxon>Bacteroidaceae</taxon>
        <taxon>Phocaeicola</taxon>
    </lineage>
</organism>
<feature type="domain" description="Non-reducing end beta-L-arabinofuranosidase-like GH127 catalytic" evidence="1">
    <location>
        <begin position="38"/>
        <end position="426"/>
    </location>
</feature>
<dbReference type="GO" id="GO:0005975">
    <property type="term" value="P:carbohydrate metabolic process"/>
    <property type="evidence" value="ECO:0007669"/>
    <property type="project" value="InterPro"/>
</dbReference>
<comment type="caution">
    <text evidence="3">The sequence shown here is derived from an EMBL/GenBank/DDBJ whole genome shotgun (WGS) entry which is preliminary data.</text>
</comment>
<dbReference type="AlphaFoldDB" id="A0A415BR42"/>
<name>A0A415BR42_PHOVU</name>
<evidence type="ECO:0000259" key="2">
    <source>
        <dbReference type="Pfam" id="PF20736"/>
    </source>
</evidence>
<accession>A0A415BR42</accession>
<evidence type="ECO:0000313" key="3">
    <source>
        <dbReference type="EMBL" id="RHI90236.1"/>
    </source>
</evidence>
<dbReference type="Pfam" id="PF07944">
    <property type="entry name" value="Beta-AFase-like_GH127_cat"/>
    <property type="match status" value="1"/>
</dbReference>
<evidence type="ECO:0000259" key="1">
    <source>
        <dbReference type="Pfam" id="PF07944"/>
    </source>
</evidence>
<dbReference type="InterPro" id="IPR008928">
    <property type="entry name" value="6-hairpin_glycosidase_sf"/>
</dbReference>
<sequence length="617" mass="71691">MRKNILIFMMILSPLYFFGQHPTENMDVRKVFPFHNTDVILKDSWLKQREELNITFLKSLDPDRLLHNFRITAKLPSNALPLEGWESPKIGLRGHFVGHYLSAVSNLVEKYKDPLLTKHLNYMIDELYKCQQVSKNGYLSAFPDKDFEILETKFSGVWAPYYTYHKIMQGMLDVYIHTNNKKAYDILSGMTDYVIDRMSKLSNKTIERMIYTVEANPQNEMGAMNEVLYKLYQISKAPKHLALAKLFDPDWFADPLYRNEDILSGLHSNTHLVLVNGFAQRYAVTKEKKYHDAVINFWNILTKHHIYANGTSSGPRPNATTKTSVTAEHWGEPDHLCNTLTKEIAESCVSHNTQKLCSYIFTWTANPQYADSYMNTFYNAVLPAQSSHSGSYIYHLPLGSPRNKKYLKDNDFACCSGSCAEAYTQLNSNIYYHNDSMLYVNLYIPSIVKWRKKNVQLDQDSYFPKDSTINFTISTKQESQFVLKLLLPSWSKEVDVYVNGKKQHINKTSTASYLELNRLWHDQDKIKLVFHYDFHLKPMPDNPNTFAIYYGPMLLAFEYKSEVILKGETKEILKNLSVSDLKKTTFQLTNNNKNYLLRPLYDIDNQSYGVYATIKNY</sequence>
<evidence type="ECO:0000313" key="4">
    <source>
        <dbReference type="Proteomes" id="UP000285777"/>
    </source>
</evidence>
<proteinExistence type="predicted"/>
<dbReference type="RefSeq" id="WP_118291063.1">
    <property type="nucleotide sequence ID" value="NZ_QRLF01000018.1"/>
</dbReference>
<dbReference type="InterPro" id="IPR049046">
    <property type="entry name" value="Beta-AFase-like_GH127_middle"/>
</dbReference>
<dbReference type="PANTHER" id="PTHR31151">
    <property type="entry name" value="PROLINE-TRNA LIGASE (DUF1680)"/>
    <property type="match status" value="1"/>
</dbReference>
<dbReference type="SUPFAM" id="SSF48208">
    <property type="entry name" value="Six-hairpin glycosidases"/>
    <property type="match status" value="1"/>
</dbReference>
<dbReference type="InterPro" id="IPR012878">
    <property type="entry name" value="Beta-AFase-like_GH127_cat"/>
</dbReference>
<dbReference type="Pfam" id="PF20736">
    <property type="entry name" value="Glyco_hydro127M"/>
    <property type="match status" value="1"/>
</dbReference>